<dbReference type="Proteomes" id="UP000007523">
    <property type="component" value="Chromosome"/>
</dbReference>
<evidence type="ECO:0000313" key="5">
    <source>
        <dbReference type="Proteomes" id="UP000007523"/>
    </source>
</evidence>
<dbReference type="EMBL" id="CP003235">
    <property type="protein sequence ID" value="AFC31427.1"/>
    <property type="molecule type" value="Genomic_DNA"/>
</dbReference>
<feature type="transmembrane region" description="Helical" evidence="2">
    <location>
        <begin position="6"/>
        <end position="28"/>
    </location>
</feature>
<dbReference type="AlphaFoldDB" id="H6NG08"/>
<sequence length="235" mass="26471">MDDVGLYAMLSLIVPIAVIIVIIIGKMLRHQEIPDSRYTPFDQITGHAPVVFQEHKETKEDEDEAGDDKDKNEREGCCVLEGDGLYRKLLDEGIAGPQEIRGCSEEELRNFEMENNLRLPGSYRNFLLTAGHGAGRLLHGTDILWDQVTSLREAAEELLAENNESFTLPEDAFVFSMHQGYAFMYFLLSDGENPAVYMYVEGSGVPRKAYSSFDAFLLEELKLHSERQNGKSETA</sequence>
<dbReference type="SUPFAM" id="SSF160631">
    <property type="entry name" value="SMI1/KNR4-like"/>
    <property type="match status" value="1"/>
</dbReference>
<dbReference type="SMART" id="SM00860">
    <property type="entry name" value="SMI1_KNR4"/>
    <property type="match status" value="1"/>
</dbReference>
<reference evidence="4 5" key="1">
    <citation type="journal article" date="2012" name="J. Bacteriol.">
        <title>Complete Genome Sequence of Paenibacillus mucilaginosus 3016, a Bacterium Functional as Microbial Fertilizer.</title>
        <authorList>
            <person name="Ma M."/>
            <person name="Wang Z."/>
            <person name="Li L."/>
            <person name="Jiang X."/>
            <person name="Guan D."/>
            <person name="Cao F."/>
            <person name="Chen H."/>
            <person name="Wang X."/>
            <person name="Shen D."/>
            <person name="Du B."/>
            <person name="Li J."/>
        </authorList>
    </citation>
    <scope>NUCLEOTIDE SEQUENCE [LARGE SCALE GENOMIC DNA]</scope>
    <source>
        <strain evidence="4 5">3016</strain>
    </source>
</reference>
<feature type="domain" description="Knr4/Smi1-like" evidence="3">
    <location>
        <begin position="102"/>
        <end position="219"/>
    </location>
</feature>
<gene>
    <name evidence="4" type="ORF">PM3016_4683</name>
</gene>
<keyword evidence="5" id="KW-1185">Reference proteome</keyword>
<dbReference type="InterPro" id="IPR037883">
    <property type="entry name" value="Knr4/Smi1-like_sf"/>
</dbReference>
<proteinExistence type="predicted"/>
<dbReference type="InterPro" id="IPR018958">
    <property type="entry name" value="Knr4/Smi1-like_dom"/>
</dbReference>
<protein>
    <recommendedName>
        <fullName evidence="3">Knr4/Smi1-like domain-containing protein</fullName>
    </recommendedName>
</protein>
<evidence type="ECO:0000256" key="1">
    <source>
        <dbReference type="SAM" id="MobiDB-lite"/>
    </source>
</evidence>
<evidence type="ECO:0000313" key="4">
    <source>
        <dbReference type="EMBL" id="AFC31427.1"/>
    </source>
</evidence>
<keyword evidence="2" id="KW-0472">Membrane</keyword>
<feature type="region of interest" description="Disordered" evidence="1">
    <location>
        <begin position="52"/>
        <end position="74"/>
    </location>
</feature>
<organism evidence="4 5">
    <name type="scientific">Paenibacillus mucilaginosus 3016</name>
    <dbReference type="NCBI Taxonomy" id="1116391"/>
    <lineage>
        <taxon>Bacteria</taxon>
        <taxon>Bacillati</taxon>
        <taxon>Bacillota</taxon>
        <taxon>Bacilli</taxon>
        <taxon>Bacillales</taxon>
        <taxon>Paenibacillaceae</taxon>
        <taxon>Paenibacillus</taxon>
    </lineage>
</organism>
<dbReference type="KEGG" id="pmq:PM3016_4683"/>
<dbReference type="Pfam" id="PF14568">
    <property type="entry name" value="SUKH_6"/>
    <property type="match status" value="1"/>
</dbReference>
<evidence type="ECO:0000259" key="3">
    <source>
        <dbReference type="SMART" id="SM00860"/>
    </source>
</evidence>
<evidence type="ECO:0000256" key="2">
    <source>
        <dbReference type="SAM" id="Phobius"/>
    </source>
</evidence>
<keyword evidence="2" id="KW-1133">Transmembrane helix</keyword>
<dbReference type="HOGENOM" id="CLU_1179289_0_0_9"/>
<keyword evidence="2" id="KW-0812">Transmembrane</keyword>
<accession>H6NG08</accession>
<name>H6NG08_9BACL</name>
<dbReference type="STRING" id="1116391.PM3016_4683"/>
<dbReference type="Gene3D" id="3.40.1580.10">
    <property type="entry name" value="SMI1/KNR4-like"/>
    <property type="match status" value="1"/>
</dbReference>
<dbReference type="RefSeq" id="WP_014371137.1">
    <property type="nucleotide sequence ID" value="NC_016935.1"/>
</dbReference>